<sequence>MTRPLVEVHSAPATPSLPTESAPVPGGPYSGGPYFDINVGFSLPGLTNTQSLLVQNAYQFSESFFESVITGYQLPGPIIDPLNPGSFISAIDITASVKPIDGVGGAVGQAGPRQVVTYSSTAGDKLTYVTDGIMEFDAADVINLLVTGTFQKVVLHEMAHVLGFGTLWDPAFFDGGFAIYDKVNAPGQYVGSAALAKYQQEFGTAATFVPVEFQTSIDGTDHSHWSQFSTPRFAGGAHEIMTGFLNRPTYVSDTTLFAFRDLGYTTVDSLSMVSVPLPAGLLLLSGALLMLRGLRTPREGR</sequence>
<evidence type="ECO:0000256" key="8">
    <source>
        <dbReference type="SAM" id="Phobius"/>
    </source>
</evidence>
<evidence type="ECO:0000313" key="9">
    <source>
        <dbReference type="EMBL" id="MEV8468512.1"/>
    </source>
</evidence>
<keyword evidence="4" id="KW-0378">Hydrolase</keyword>
<dbReference type="Pfam" id="PF01457">
    <property type="entry name" value="Peptidase_M8"/>
    <property type="match status" value="1"/>
</dbReference>
<feature type="transmembrane region" description="Helical" evidence="8">
    <location>
        <begin position="270"/>
        <end position="291"/>
    </location>
</feature>
<dbReference type="SUPFAM" id="SSF55486">
    <property type="entry name" value="Metalloproteases ('zincins'), catalytic domain"/>
    <property type="match status" value="1"/>
</dbReference>
<keyword evidence="3" id="KW-0479">Metal-binding</keyword>
<dbReference type="RefSeq" id="WP_366194466.1">
    <property type="nucleotide sequence ID" value="NZ_JBFBVU010000030.1"/>
</dbReference>
<feature type="region of interest" description="Disordered" evidence="7">
    <location>
        <begin position="1"/>
        <end position="25"/>
    </location>
</feature>
<organism evidence="9 10">
    <name type="scientific">Meridianimarinicoccus marinus</name>
    <dbReference type="NCBI Taxonomy" id="3231483"/>
    <lineage>
        <taxon>Bacteria</taxon>
        <taxon>Pseudomonadati</taxon>
        <taxon>Pseudomonadota</taxon>
        <taxon>Alphaproteobacteria</taxon>
        <taxon>Rhodobacterales</taxon>
        <taxon>Paracoccaceae</taxon>
        <taxon>Meridianimarinicoccus</taxon>
    </lineage>
</organism>
<comment type="cofactor">
    <cofactor evidence="1">
        <name>Zn(2+)</name>
        <dbReference type="ChEBI" id="CHEBI:29105"/>
    </cofactor>
</comment>
<dbReference type="EMBL" id="JBFBVU010000030">
    <property type="protein sequence ID" value="MEV8468512.1"/>
    <property type="molecule type" value="Genomic_DNA"/>
</dbReference>
<keyword evidence="6" id="KW-0482">Metalloprotease</keyword>
<protein>
    <submittedName>
        <fullName evidence="9">Leishmanolysin-related zinc metalloendopeptidase</fullName>
    </submittedName>
</protein>
<evidence type="ECO:0000313" key="10">
    <source>
        <dbReference type="Proteomes" id="UP001553161"/>
    </source>
</evidence>
<evidence type="ECO:0000256" key="2">
    <source>
        <dbReference type="ARBA" id="ARBA00022670"/>
    </source>
</evidence>
<evidence type="ECO:0000256" key="1">
    <source>
        <dbReference type="ARBA" id="ARBA00001947"/>
    </source>
</evidence>
<reference evidence="9 10" key="1">
    <citation type="submission" date="2024-07" db="EMBL/GenBank/DDBJ databases">
        <authorList>
            <person name="Kang M."/>
        </authorList>
    </citation>
    <scope>NUCLEOTIDE SEQUENCE [LARGE SCALE GENOMIC DNA]</scope>
    <source>
        <strain evidence="9 10">DFM31</strain>
    </source>
</reference>
<comment type="caution">
    <text evidence="9">The sequence shown here is derived from an EMBL/GenBank/DDBJ whole genome shotgun (WGS) entry which is preliminary data.</text>
</comment>
<keyword evidence="8" id="KW-1133">Transmembrane helix</keyword>
<gene>
    <name evidence="9" type="ORF">AB0T83_17180</name>
</gene>
<evidence type="ECO:0000256" key="5">
    <source>
        <dbReference type="ARBA" id="ARBA00022833"/>
    </source>
</evidence>
<keyword evidence="8" id="KW-0812">Transmembrane</keyword>
<keyword evidence="5" id="KW-0862">Zinc</keyword>
<evidence type="ECO:0000256" key="3">
    <source>
        <dbReference type="ARBA" id="ARBA00022723"/>
    </source>
</evidence>
<dbReference type="Proteomes" id="UP001553161">
    <property type="component" value="Unassembled WGS sequence"/>
</dbReference>
<proteinExistence type="predicted"/>
<evidence type="ECO:0000256" key="4">
    <source>
        <dbReference type="ARBA" id="ARBA00022801"/>
    </source>
</evidence>
<keyword evidence="10" id="KW-1185">Reference proteome</keyword>
<keyword evidence="2" id="KW-0645">Protease</keyword>
<evidence type="ECO:0000256" key="7">
    <source>
        <dbReference type="SAM" id="MobiDB-lite"/>
    </source>
</evidence>
<evidence type="ECO:0000256" key="6">
    <source>
        <dbReference type="ARBA" id="ARBA00023049"/>
    </source>
</evidence>
<dbReference type="InterPro" id="IPR001577">
    <property type="entry name" value="Peptidase_M8"/>
</dbReference>
<accession>A0ABV3LBW9</accession>
<name>A0ABV3LBW9_9RHOB</name>
<keyword evidence="8" id="KW-0472">Membrane</keyword>